<protein>
    <submittedName>
        <fullName evidence="6">Formate/nitrite transporter</fullName>
    </submittedName>
</protein>
<keyword evidence="4 5" id="KW-0472">Membrane</keyword>
<evidence type="ECO:0000256" key="2">
    <source>
        <dbReference type="ARBA" id="ARBA00022692"/>
    </source>
</evidence>
<dbReference type="InterPro" id="IPR023271">
    <property type="entry name" value="Aquaporin-like"/>
</dbReference>
<dbReference type="STRING" id="84521.SAMN04487994_10826"/>
<evidence type="ECO:0000256" key="1">
    <source>
        <dbReference type="ARBA" id="ARBA00004141"/>
    </source>
</evidence>
<accession>A0A2N6SMN2</accession>
<dbReference type="PANTHER" id="PTHR30520:SF8">
    <property type="entry name" value="NITRITE TRANSPORTER NIRC"/>
    <property type="match status" value="1"/>
</dbReference>
<evidence type="ECO:0000256" key="3">
    <source>
        <dbReference type="ARBA" id="ARBA00022989"/>
    </source>
</evidence>
<dbReference type="Proteomes" id="UP000235682">
    <property type="component" value="Unassembled WGS sequence"/>
</dbReference>
<name>A0A2N6SMN2_9LACT</name>
<sequence length="266" mass="29143">MIRLYYLLRSLSMIEFDLIANASEKKFNFLANYLPKYFVKAILAGFYVGIASILSIGLGGSLSQIDPNLGRVAFSALFGFAIVQIVFLNGELVTGNSFVASFSLYSKRRSFAEYAWLIFICLLGNGLGIAFLTGLYIKSQGLMGIVYPYVTQLAQGKLQTDLWTLFLRSILCNFIVSLATYFSVKLTDETAKVLTILLAMMTFVLAGLDHSVANIGTFTMAWLVDGISFNAQVWTHIIVSVIGNLVGGAILLGVPVYYAVNAPDKK</sequence>
<reference evidence="6 7" key="1">
    <citation type="submission" date="2017-09" db="EMBL/GenBank/DDBJ databases">
        <title>Bacterial strain isolated from the female urinary microbiota.</title>
        <authorList>
            <person name="Thomas-White K."/>
            <person name="Kumar N."/>
            <person name="Forster S."/>
            <person name="Putonti C."/>
            <person name="Lawley T."/>
            <person name="Wolfe A.J."/>
        </authorList>
    </citation>
    <scope>NUCLEOTIDE SEQUENCE [LARGE SCALE GENOMIC DNA]</scope>
    <source>
        <strain evidence="6 7">UMB0852</strain>
    </source>
</reference>
<dbReference type="Gene3D" id="1.20.1080.10">
    <property type="entry name" value="Glycerol uptake facilitator protein"/>
    <property type="match status" value="1"/>
</dbReference>
<keyword evidence="2 5" id="KW-0812">Transmembrane</keyword>
<dbReference type="PANTHER" id="PTHR30520">
    <property type="entry name" value="FORMATE TRANSPORTER-RELATED"/>
    <property type="match status" value="1"/>
</dbReference>
<dbReference type="OrthoDB" id="9786493at2"/>
<dbReference type="InterPro" id="IPR000292">
    <property type="entry name" value="For/NO2_transpt"/>
</dbReference>
<organism evidence="6 7">
    <name type="scientific">Dolosicoccus paucivorans</name>
    <dbReference type="NCBI Taxonomy" id="84521"/>
    <lineage>
        <taxon>Bacteria</taxon>
        <taxon>Bacillati</taxon>
        <taxon>Bacillota</taxon>
        <taxon>Bacilli</taxon>
        <taxon>Lactobacillales</taxon>
        <taxon>Aerococcaceae</taxon>
        <taxon>Dolosicoccus</taxon>
    </lineage>
</organism>
<dbReference type="AlphaFoldDB" id="A0A2N6SMN2"/>
<feature type="transmembrane region" description="Helical" evidence="5">
    <location>
        <begin position="162"/>
        <end position="182"/>
    </location>
</feature>
<evidence type="ECO:0000256" key="4">
    <source>
        <dbReference type="ARBA" id="ARBA00023136"/>
    </source>
</evidence>
<keyword evidence="3 5" id="KW-1133">Transmembrane helix</keyword>
<feature type="transmembrane region" description="Helical" evidence="5">
    <location>
        <begin position="72"/>
        <end position="93"/>
    </location>
</feature>
<feature type="transmembrane region" description="Helical" evidence="5">
    <location>
        <begin position="194"/>
        <end position="213"/>
    </location>
</feature>
<comment type="caution">
    <text evidence="6">The sequence shown here is derived from an EMBL/GenBank/DDBJ whole genome shotgun (WGS) entry which is preliminary data.</text>
</comment>
<feature type="transmembrane region" description="Helical" evidence="5">
    <location>
        <begin position="114"/>
        <end position="137"/>
    </location>
</feature>
<dbReference type="Pfam" id="PF01226">
    <property type="entry name" value="Form_Nir_trans"/>
    <property type="match status" value="1"/>
</dbReference>
<feature type="transmembrane region" description="Helical" evidence="5">
    <location>
        <begin position="233"/>
        <end position="260"/>
    </location>
</feature>
<evidence type="ECO:0000313" key="6">
    <source>
        <dbReference type="EMBL" id="PMC58334.1"/>
    </source>
</evidence>
<keyword evidence="7" id="KW-1185">Reference proteome</keyword>
<evidence type="ECO:0000256" key="5">
    <source>
        <dbReference type="SAM" id="Phobius"/>
    </source>
</evidence>
<dbReference type="GO" id="GO:0005886">
    <property type="term" value="C:plasma membrane"/>
    <property type="evidence" value="ECO:0007669"/>
    <property type="project" value="TreeGrafter"/>
</dbReference>
<proteinExistence type="predicted"/>
<gene>
    <name evidence="6" type="ORF">CJ205_04970</name>
</gene>
<evidence type="ECO:0000313" key="7">
    <source>
        <dbReference type="Proteomes" id="UP000235682"/>
    </source>
</evidence>
<dbReference type="GO" id="GO:0015499">
    <property type="term" value="F:formate transmembrane transporter activity"/>
    <property type="evidence" value="ECO:0007669"/>
    <property type="project" value="TreeGrafter"/>
</dbReference>
<comment type="subcellular location">
    <subcellularLocation>
        <location evidence="1">Membrane</location>
        <topology evidence="1">Multi-pass membrane protein</topology>
    </subcellularLocation>
</comment>
<dbReference type="EMBL" id="PNHE01000017">
    <property type="protein sequence ID" value="PMC58334.1"/>
    <property type="molecule type" value="Genomic_DNA"/>
</dbReference>
<feature type="transmembrane region" description="Helical" evidence="5">
    <location>
        <begin position="37"/>
        <end position="60"/>
    </location>
</feature>